<reference evidence="4 5" key="1">
    <citation type="submission" date="2014-04" db="EMBL/GenBank/DDBJ databases">
        <authorList>
            <consortium name="DOE Joint Genome Institute"/>
            <person name="Kuo A."/>
            <person name="Zuccaro A."/>
            <person name="Kohler A."/>
            <person name="Nagy L.G."/>
            <person name="Floudas D."/>
            <person name="Copeland A."/>
            <person name="Barry K.W."/>
            <person name="Cichocki N."/>
            <person name="Veneault-Fourrey C."/>
            <person name="LaButti K."/>
            <person name="Lindquist E.A."/>
            <person name="Lipzen A."/>
            <person name="Lundell T."/>
            <person name="Morin E."/>
            <person name="Murat C."/>
            <person name="Sun H."/>
            <person name="Tunlid A."/>
            <person name="Henrissat B."/>
            <person name="Grigoriev I.V."/>
            <person name="Hibbett D.S."/>
            <person name="Martin F."/>
            <person name="Nordberg H.P."/>
            <person name="Cantor M.N."/>
            <person name="Hua S.X."/>
        </authorList>
    </citation>
    <scope>NUCLEOTIDE SEQUENCE [LARGE SCALE GENOMIC DNA]</scope>
    <source>
        <strain evidence="4 5">MAFF 305830</strain>
    </source>
</reference>
<feature type="compositionally biased region" description="Basic and acidic residues" evidence="2">
    <location>
        <begin position="53"/>
        <end position="67"/>
    </location>
</feature>
<keyword evidence="1" id="KW-0694">RNA-binding</keyword>
<dbReference type="HOGENOM" id="CLU_184678_0_0_1"/>
<reference evidence="5" key="2">
    <citation type="submission" date="2015-01" db="EMBL/GenBank/DDBJ databases">
        <title>Evolutionary Origins and Diversification of the Mycorrhizal Mutualists.</title>
        <authorList>
            <consortium name="DOE Joint Genome Institute"/>
            <consortium name="Mycorrhizal Genomics Consortium"/>
            <person name="Kohler A."/>
            <person name="Kuo A."/>
            <person name="Nagy L.G."/>
            <person name="Floudas D."/>
            <person name="Copeland A."/>
            <person name="Barry K.W."/>
            <person name="Cichocki N."/>
            <person name="Veneault-Fourrey C."/>
            <person name="LaButti K."/>
            <person name="Lindquist E.A."/>
            <person name="Lipzen A."/>
            <person name="Lundell T."/>
            <person name="Morin E."/>
            <person name="Murat C."/>
            <person name="Riley R."/>
            <person name="Ohm R."/>
            <person name="Sun H."/>
            <person name="Tunlid A."/>
            <person name="Henrissat B."/>
            <person name="Grigoriev I.V."/>
            <person name="Hibbett D.S."/>
            <person name="Martin F."/>
        </authorList>
    </citation>
    <scope>NUCLEOTIDE SEQUENCE [LARGE SCALE GENOMIC DNA]</scope>
    <source>
        <strain evidence="5">MAFF 305830</strain>
    </source>
</reference>
<dbReference type="InterPro" id="IPR025715">
    <property type="entry name" value="FoP_C"/>
</dbReference>
<sequence>MKIEIVYDPAKQPLVNRVAAPKAAPASTVAAAGGSGGARKPAAGRGRGRGRGGRGERTGKRPAKTAEDLDAEMADYTKEATTTTSA</sequence>
<feature type="compositionally biased region" description="Low complexity" evidence="2">
    <location>
        <begin position="21"/>
        <end position="44"/>
    </location>
</feature>
<dbReference type="EMBL" id="KN824295">
    <property type="protein sequence ID" value="KIM27997.1"/>
    <property type="molecule type" value="Genomic_DNA"/>
</dbReference>
<gene>
    <name evidence="4" type="ORF">M408DRAFT_24036</name>
</gene>
<organism evidence="4 5">
    <name type="scientific">Serendipita vermifera MAFF 305830</name>
    <dbReference type="NCBI Taxonomy" id="933852"/>
    <lineage>
        <taxon>Eukaryota</taxon>
        <taxon>Fungi</taxon>
        <taxon>Dikarya</taxon>
        <taxon>Basidiomycota</taxon>
        <taxon>Agaricomycotina</taxon>
        <taxon>Agaricomycetes</taxon>
        <taxon>Sebacinales</taxon>
        <taxon>Serendipitaceae</taxon>
        <taxon>Serendipita</taxon>
    </lineage>
</organism>
<dbReference type="AlphaFoldDB" id="A0A0C2XFY7"/>
<feature type="region of interest" description="Disordered" evidence="2">
    <location>
        <begin position="21"/>
        <end position="86"/>
    </location>
</feature>
<evidence type="ECO:0000256" key="1">
    <source>
        <dbReference type="ARBA" id="ARBA00022884"/>
    </source>
</evidence>
<dbReference type="SMART" id="SM01218">
    <property type="entry name" value="FoP_duplication"/>
    <property type="match status" value="1"/>
</dbReference>
<keyword evidence="5" id="KW-1185">Reference proteome</keyword>
<dbReference type="Pfam" id="PF13865">
    <property type="entry name" value="FoP_duplication"/>
    <property type="match status" value="1"/>
</dbReference>
<name>A0A0C2XFY7_SERVB</name>
<evidence type="ECO:0000313" key="4">
    <source>
        <dbReference type="EMBL" id="KIM27997.1"/>
    </source>
</evidence>
<dbReference type="STRING" id="933852.A0A0C2XFY7"/>
<dbReference type="Proteomes" id="UP000054097">
    <property type="component" value="Unassembled WGS sequence"/>
</dbReference>
<evidence type="ECO:0000313" key="5">
    <source>
        <dbReference type="Proteomes" id="UP000054097"/>
    </source>
</evidence>
<proteinExistence type="predicted"/>
<dbReference type="GO" id="GO:0003723">
    <property type="term" value="F:RNA binding"/>
    <property type="evidence" value="ECO:0007669"/>
    <property type="project" value="UniProtKB-KW"/>
</dbReference>
<feature type="domain" description="Chromatin target of PRMT1 protein C-terminal" evidence="3">
    <location>
        <begin position="10"/>
        <end position="84"/>
    </location>
</feature>
<evidence type="ECO:0000256" key="2">
    <source>
        <dbReference type="SAM" id="MobiDB-lite"/>
    </source>
</evidence>
<protein>
    <recommendedName>
        <fullName evidence="3">Chromatin target of PRMT1 protein C-terminal domain-containing protein</fullName>
    </recommendedName>
</protein>
<accession>A0A0C2XFY7</accession>
<evidence type="ECO:0000259" key="3">
    <source>
        <dbReference type="SMART" id="SM01218"/>
    </source>
</evidence>